<organism evidence="2 3">
    <name type="scientific">BD1-7 clade bacterium</name>
    <dbReference type="NCBI Taxonomy" id="2029982"/>
    <lineage>
        <taxon>Bacteria</taxon>
        <taxon>Pseudomonadati</taxon>
        <taxon>Pseudomonadota</taxon>
        <taxon>Gammaproteobacteria</taxon>
        <taxon>Cellvibrionales</taxon>
        <taxon>Spongiibacteraceae</taxon>
        <taxon>BD1-7 clade</taxon>
    </lineage>
</organism>
<dbReference type="OrthoDB" id="9812539at2"/>
<dbReference type="Proteomes" id="UP000434580">
    <property type="component" value="Unassembled WGS sequence"/>
</dbReference>
<gene>
    <name evidence="2" type="ORF">DPBNPPHM_00924</name>
</gene>
<protein>
    <recommendedName>
        <fullName evidence="4">DUF2938 domain-containing protein</fullName>
    </recommendedName>
</protein>
<feature type="transmembrane region" description="Helical" evidence="1">
    <location>
        <begin position="6"/>
        <end position="26"/>
    </location>
</feature>
<accession>A0A5S9PGP4</accession>
<dbReference type="Pfam" id="PF11158">
    <property type="entry name" value="DUF2938"/>
    <property type="match status" value="1"/>
</dbReference>
<name>A0A5S9PGP4_9GAMM</name>
<feature type="transmembrane region" description="Helical" evidence="1">
    <location>
        <begin position="144"/>
        <end position="165"/>
    </location>
</feature>
<keyword evidence="1" id="KW-0472">Membrane</keyword>
<keyword evidence="1" id="KW-1133">Transmembrane helix</keyword>
<keyword evidence="1" id="KW-0812">Transmembrane</keyword>
<feature type="transmembrane region" description="Helical" evidence="1">
    <location>
        <begin position="105"/>
        <end position="124"/>
    </location>
</feature>
<evidence type="ECO:0000256" key="1">
    <source>
        <dbReference type="SAM" id="Phobius"/>
    </source>
</evidence>
<dbReference type="EMBL" id="CACSII010000012">
    <property type="protein sequence ID" value="CAA0103277.1"/>
    <property type="molecule type" value="Genomic_DNA"/>
</dbReference>
<evidence type="ECO:0000313" key="3">
    <source>
        <dbReference type="Proteomes" id="UP000434580"/>
    </source>
</evidence>
<dbReference type="InterPro" id="IPR021329">
    <property type="entry name" value="DUF2938"/>
</dbReference>
<reference evidence="2 3" key="1">
    <citation type="submission" date="2019-11" db="EMBL/GenBank/DDBJ databases">
        <authorList>
            <person name="Holert J."/>
        </authorList>
    </citation>
    <scope>NUCLEOTIDE SEQUENCE [LARGE SCALE GENOMIC DNA]</scope>
    <source>
        <strain evidence="2">BC5_2</strain>
    </source>
</reference>
<dbReference type="AlphaFoldDB" id="A0A5S9PGP4"/>
<evidence type="ECO:0000313" key="2">
    <source>
        <dbReference type="EMBL" id="CAA0103277.1"/>
    </source>
</evidence>
<proteinExistence type="predicted"/>
<feature type="transmembrane region" description="Helical" evidence="1">
    <location>
        <begin position="75"/>
        <end position="93"/>
    </location>
</feature>
<sequence length="169" mass="18447">MTNNTLYIASTIILGLGATLIMDLWALFLRRAFNIPSLNYGFVGRWILHMPSGTFKHTSIFASLPKSGERAAGWIAHYLTGVIFAFTLVILAPDTWLNQPTIMPALLLGLATVGFPFFIMQPAFGLGVAGTKTPNPNQTRQRSVMAHCAFGIGLYVCALPISQLLRAYS</sequence>
<evidence type="ECO:0008006" key="4">
    <source>
        <dbReference type="Google" id="ProtNLM"/>
    </source>
</evidence>